<dbReference type="EMBL" id="JACHBW010000014">
    <property type="protein sequence ID" value="MBB6104843.1"/>
    <property type="molecule type" value="Genomic_DNA"/>
</dbReference>
<comment type="caution">
    <text evidence="2">The sequence shown here is derived from an EMBL/GenBank/DDBJ whole genome shotgun (WGS) entry which is preliminary data.</text>
</comment>
<reference evidence="2 3" key="1">
    <citation type="submission" date="2020-08" db="EMBL/GenBank/DDBJ databases">
        <title>Above-ground endophytic microbial communities from plants in different locations in the United States.</title>
        <authorList>
            <person name="Frank C."/>
        </authorList>
    </citation>
    <scope>NUCLEOTIDE SEQUENCE [LARGE SCALE GENOMIC DNA]</scope>
    <source>
        <strain evidence="2 3">WP4_2_2</strain>
    </source>
</reference>
<dbReference type="InterPro" id="IPR002508">
    <property type="entry name" value="MurNAc-LAA_cat"/>
</dbReference>
<dbReference type="RefSeq" id="WP_183727491.1">
    <property type="nucleotide sequence ID" value="NZ_JACHBW010000014.1"/>
</dbReference>
<evidence type="ECO:0000313" key="2">
    <source>
        <dbReference type="EMBL" id="MBB6104843.1"/>
    </source>
</evidence>
<dbReference type="SUPFAM" id="SSF53187">
    <property type="entry name" value="Zn-dependent exopeptidases"/>
    <property type="match status" value="1"/>
</dbReference>
<protein>
    <submittedName>
        <fullName evidence="2">N-acetylmuramoyl-L-alanine amidase</fullName>
    </submittedName>
</protein>
<dbReference type="Pfam" id="PF01520">
    <property type="entry name" value="Amidase_3"/>
    <property type="match status" value="1"/>
</dbReference>
<name>A0A7W9U0N5_9BURK</name>
<dbReference type="GO" id="GO:0008745">
    <property type="term" value="F:N-acetylmuramoyl-L-alanine amidase activity"/>
    <property type="evidence" value="ECO:0007669"/>
    <property type="project" value="InterPro"/>
</dbReference>
<dbReference type="AlphaFoldDB" id="A0A7W9U0N5"/>
<gene>
    <name evidence="2" type="ORF">F4827_004708</name>
</gene>
<sequence>MNDSRKYAAFVRDEIGQINQVHGSGVGQAAFAALKAPDIPSVLVERAFISNPEE</sequence>
<proteinExistence type="predicted"/>
<organism evidence="2 3">
    <name type="scientific">Paraburkholderia bannensis</name>
    <dbReference type="NCBI Taxonomy" id="765414"/>
    <lineage>
        <taxon>Bacteria</taxon>
        <taxon>Pseudomonadati</taxon>
        <taxon>Pseudomonadota</taxon>
        <taxon>Betaproteobacteria</taxon>
        <taxon>Burkholderiales</taxon>
        <taxon>Burkholderiaceae</taxon>
        <taxon>Paraburkholderia</taxon>
    </lineage>
</organism>
<accession>A0A7W9U0N5</accession>
<dbReference type="GO" id="GO:0009253">
    <property type="term" value="P:peptidoglycan catabolic process"/>
    <property type="evidence" value="ECO:0007669"/>
    <property type="project" value="InterPro"/>
</dbReference>
<evidence type="ECO:0000259" key="1">
    <source>
        <dbReference type="Pfam" id="PF01520"/>
    </source>
</evidence>
<feature type="domain" description="MurNAc-LAA" evidence="1">
    <location>
        <begin position="2"/>
        <end position="54"/>
    </location>
</feature>
<dbReference type="Gene3D" id="3.40.630.40">
    <property type="entry name" value="Zn-dependent exopeptidases"/>
    <property type="match status" value="1"/>
</dbReference>
<keyword evidence="3" id="KW-1185">Reference proteome</keyword>
<dbReference type="Proteomes" id="UP000571554">
    <property type="component" value="Unassembled WGS sequence"/>
</dbReference>
<evidence type="ECO:0000313" key="3">
    <source>
        <dbReference type="Proteomes" id="UP000571554"/>
    </source>
</evidence>